<reference evidence="1" key="1">
    <citation type="journal article" date="2015" name="Nature">
        <title>Complex archaea that bridge the gap between prokaryotes and eukaryotes.</title>
        <authorList>
            <person name="Spang A."/>
            <person name="Saw J.H."/>
            <person name="Jorgensen S.L."/>
            <person name="Zaremba-Niedzwiedzka K."/>
            <person name="Martijn J."/>
            <person name="Lind A.E."/>
            <person name="van Eijk R."/>
            <person name="Schleper C."/>
            <person name="Guy L."/>
            <person name="Ettema T.J."/>
        </authorList>
    </citation>
    <scope>NUCLEOTIDE SEQUENCE</scope>
</reference>
<gene>
    <name evidence="1" type="ORF">LCGC14_1105540</name>
</gene>
<proteinExistence type="predicted"/>
<sequence length="103" mass="11623">MPVNFNKNPDAFNQMRGLSADKLQDFAEVMTHDAREGSPFDTGHNKRSIDFEVLPDIQFAAGFGFRVFTESGYGAYLDLGTARIPARPYFRRAFETARIQVLS</sequence>
<organism evidence="1">
    <name type="scientific">marine sediment metagenome</name>
    <dbReference type="NCBI Taxonomy" id="412755"/>
    <lineage>
        <taxon>unclassified sequences</taxon>
        <taxon>metagenomes</taxon>
        <taxon>ecological metagenomes</taxon>
    </lineage>
</organism>
<protein>
    <submittedName>
        <fullName evidence="1">Uncharacterized protein</fullName>
    </submittedName>
</protein>
<dbReference type="AlphaFoldDB" id="A0A0F9M880"/>
<evidence type="ECO:0000313" key="1">
    <source>
        <dbReference type="EMBL" id="KKN03650.1"/>
    </source>
</evidence>
<name>A0A0F9M880_9ZZZZ</name>
<comment type="caution">
    <text evidence="1">The sequence shown here is derived from an EMBL/GenBank/DDBJ whole genome shotgun (WGS) entry which is preliminary data.</text>
</comment>
<dbReference type="EMBL" id="LAZR01005013">
    <property type="protein sequence ID" value="KKN03650.1"/>
    <property type="molecule type" value="Genomic_DNA"/>
</dbReference>
<accession>A0A0F9M880</accession>